<evidence type="ECO:0000259" key="8">
    <source>
        <dbReference type="Pfam" id="PF03016"/>
    </source>
</evidence>
<dbReference type="GO" id="GO:0016757">
    <property type="term" value="F:glycosyltransferase activity"/>
    <property type="evidence" value="ECO:0007669"/>
    <property type="project" value="UniProtKB-KW"/>
</dbReference>
<feature type="domain" description="Exostosin GT47" evidence="8">
    <location>
        <begin position="452"/>
        <end position="725"/>
    </location>
</feature>
<name>A0A0E0CGY8_9ORYZ</name>
<dbReference type="GO" id="GO:0000139">
    <property type="term" value="C:Golgi membrane"/>
    <property type="evidence" value="ECO:0007669"/>
    <property type="project" value="UniProtKB-SubCell"/>
</dbReference>
<evidence type="ECO:0000313" key="10">
    <source>
        <dbReference type="Proteomes" id="UP000008021"/>
    </source>
</evidence>
<feature type="signal peptide" evidence="7">
    <location>
        <begin position="1"/>
        <end position="20"/>
    </location>
</feature>
<proteinExistence type="inferred from homology"/>
<dbReference type="Proteomes" id="UP000008021">
    <property type="component" value="Chromosome 2"/>
</dbReference>
<keyword evidence="3" id="KW-0808">Transferase</keyword>
<dbReference type="InterPro" id="IPR004263">
    <property type="entry name" value="Exostosin"/>
</dbReference>
<dbReference type="PANTHER" id="PTHR11062:SF43">
    <property type="entry name" value="EXOSTOSIN FAMILY PROTEIN"/>
    <property type="match status" value="1"/>
</dbReference>
<protein>
    <recommendedName>
        <fullName evidence="8">Exostosin GT47 domain-containing protein</fullName>
    </recommendedName>
</protein>
<dbReference type="STRING" id="40149.A0A0E0CGY8"/>
<feature type="region of interest" description="Disordered" evidence="6">
    <location>
        <begin position="26"/>
        <end position="65"/>
    </location>
</feature>
<dbReference type="AlphaFoldDB" id="A0A0E0CGY8"/>
<keyword evidence="7" id="KW-0732">Signal</keyword>
<comment type="subcellular location">
    <subcellularLocation>
        <location evidence="1">Golgi apparatus membrane</location>
        <topology evidence="1">Single-pass type II membrane protein</topology>
    </subcellularLocation>
</comment>
<feature type="chain" id="PRO_5002355720" description="Exostosin GT47 domain-containing protein" evidence="7">
    <location>
        <begin position="21"/>
        <end position="772"/>
    </location>
</feature>
<reference evidence="9" key="2">
    <citation type="submission" date="2018-05" db="EMBL/GenBank/DDBJ databases">
        <title>OmerRS3 (Oryza meridionalis Reference Sequence Version 3).</title>
        <authorList>
            <person name="Zhang J."/>
            <person name="Kudrna D."/>
            <person name="Lee S."/>
            <person name="Talag J."/>
            <person name="Welchert J."/>
            <person name="Wing R.A."/>
        </authorList>
    </citation>
    <scope>NUCLEOTIDE SEQUENCE [LARGE SCALE GENOMIC DNA]</scope>
    <source>
        <strain evidence="9">cv. OR44</strain>
    </source>
</reference>
<organism evidence="9">
    <name type="scientific">Oryza meridionalis</name>
    <dbReference type="NCBI Taxonomy" id="40149"/>
    <lineage>
        <taxon>Eukaryota</taxon>
        <taxon>Viridiplantae</taxon>
        <taxon>Streptophyta</taxon>
        <taxon>Embryophyta</taxon>
        <taxon>Tracheophyta</taxon>
        <taxon>Spermatophyta</taxon>
        <taxon>Magnoliopsida</taxon>
        <taxon>Liliopsida</taxon>
        <taxon>Poales</taxon>
        <taxon>Poaceae</taxon>
        <taxon>BOP clade</taxon>
        <taxon>Oryzoideae</taxon>
        <taxon>Oryzeae</taxon>
        <taxon>Oryzinae</taxon>
        <taxon>Oryza</taxon>
    </lineage>
</organism>
<evidence type="ECO:0000256" key="2">
    <source>
        <dbReference type="ARBA" id="ARBA00010271"/>
    </source>
</evidence>
<keyword evidence="5" id="KW-0333">Golgi apparatus</keyword>
<accession>A0A0E0CGY8</accession>
<evidence type="ECO:0000256" key="6">
    <source>
        <dbReference type="SAM" id="MobiDB-lite"/>
    </source>
</evidence>
<dbReference type="InterPro" id="IPR040911">
    <property type="entry name" value="Exostosin_GT47"/>
</dbReference>
<evidence type="ECO:0000256" key="7">
    <source>
        <dbReference type="SAM" id="SignalP"/>
    </source>
</evidence>
<evidence type="ECO:0000256" key="3">
    <source>
        <dbReference type="ARBA" id="ARBA00022676"/>
    </source>
</evidence>
<comment type="similarity">
    <text evidence="2">Belongs to the glycosyltransferase 47 family.</text>
</comment>
<evidence type="ECO:0000256" key="4">
    <source>
        <dbReference type="ARBA" id="ARBA00022968"/>
    </source>
</evidence>
<sequence>MGWHLGIFPFLAIIVSCGRANEATRLAPHKHTAATPRHSRRPPPPPPMATVAGRFGSPPPLPLPRLRRRATFSAGARRSAARGRITSSRNFSRMDMDSCAARASALGAESSSSGGGGGEDASEIIDAMEVKSSSTAASFLAKVALALGVAATATVISLFMRQPSSGPSFSLPQIVDASALPDAAATIGYTFSLFGKKVIVPEYTPGWVYFWLLMAAGFGLFISEEALNVWVGISLARSLCLDGTWQSLANSFSMNASYIISTVLWVYWQTRASEDISSKIGIGKEKALSISRAVQKYGNLIGFVERFSVGVRNPTGFLAGALGIPADCYFAGVCCGCLFTLPIQLAVGFFLRERSVVALASVAAAVPPLPPTPAMAGRLPAAASAAVAPLPRALLLLAALALFSLTFLSLRSLRPAAAPPSLAIGGSRPSSFARPSVYHSAEAFAAGYAEMERSFKVYIYPDGDPKTFYQTPRKLTGKYASEGYFFQNIRESRFRTGDPDKAHLFFVPISPHKMRGKGTSYENMTIIVKDYVEGLINKYPYWNRTLGADHFFVTCHDVGVRAFEGLPFMVKNSIRVVCSPSYNVDFIPHKDISLPQVLQPFALPEGGNDVENRTILGFWAGHRNSKIRVILARVWENDTELAISNNRISRAIGELVYQKQFYRTKFCICPGGSQVNSARISDSIHYGCVPDYYDLPFNDILDWRKFAVVLKERDVYQLKSILKSISQEEFVELHKSLVQVQKHFVWHSPPLPYDAFHMVMYELWLRHHVIKY</sequence>
<dbReference type="EnsemblPlants" id="OMERI02G07660.1">
    <property type="protein sequence ID" value="OMERI02G07660.1"/>
    <property type="gene ID" value="OMERI02G07660"/>
</dbReference>
<reference evidence="9" key="1">
    <citation type="submission" date="2015-04" db="UniProtKB">
        <authorList>
            <consortium name="EnsemblPlants"/>
        </authorList>
    </citation>
    <scope>IDENTIFICATION</scope>
</reference>
<dbReference type="Pfam" id="PF03016">
    <property type="entry name" value="Exostosin_GT47"/>
    <property type="match status" value="1"/>
</dbReference>
<dbReference type="eggNOG" id="KOG1021">
    <property type="taxonomic scope" value="Eukaryota"/>
</dbReference>
<dbReference type="Gramene" id="OMERI02G07660.1">
    <property type="protein sequence ID" value="OMERI02G07660.1"/>
    <property type="gene ID" value="OMERI02G07660"/>
</dbReference>
<evidence type="ECO:0000256" key="5">
    <source>
        <dbReference type="ARBA" id="ARBA00023034"/>
    </source>
</evidence>
<keyword evidence="10" id="KW-1185">Reference proteome</keyword>
<evidence type="ECO:0000256" key="1">
    <source>
        <dbReference type="ARBA" id="ARBA00004323"/>
    </source>
</evidence>
<keyword evidence="3" id="KW-0328">Glycosyltransferase</keyword>
<keyword evidence="4" id="KW-0812">Transmembrane</keyword>
<dbReference type="PANTHER" id="PTHR11062">
    <property type="entry name" value="EXOSTOSIN HEPARAN SULFATE GLYCOSYLTRANSFERASE -RELATED"/>
    <property type="match status" value="1"/>
</dbReference>
<evidence type="ECO:0000313" key="9">
    <source>
        <dbReference type="EnsemblPlants" id="OMERI02G07660.1"/>
    </source>
</evidence>
<feature type="compositionally biased region" description="Basic residues" evidence="6">
    <location>
        <begin position="27"/>
        <end position="41"/>
    </location>
</feature>
<keyword evidence="4" id="KW-0735">Signal-anchor</keyword>